<keyword evidence="12" id="KW-0333">Golgi apparatus</keyword>
<evidence type="ECO:0000256" key="11">
    <source>
        <dbReference type="ARBA" id="ARBA00022927"/>
    </source>
</evidence>
<evidence type="ECO:0000256" key="14">
    <source>
        <dbReference type="ARBA" id="ARBA00023187"/>
    </source>
</evidence>
<comment type="similarity">
    <text evidence="4">Belongs to the SYF2 family.</text>
</comment>
<dbReference type="Pfam" id="PF08231">
    <property type="entry name" value="SYF2"/>
    <property type="match status" value="1"/>
</dbReference>
<dbReference type="SMART" id="SM00762">
    <property type="entry name" value="Cog4"/>
    <property type="match status" value="1"/>
</dbReference>
<evidence type="ECO:0000256" key="13">
    <source>
        <dbReference type="ARBA" id="ARBA00023136"/>
    </source>
</evidence>
<keyword evidence="10" id="KW-0747">Spliceosome</keyword>
<keyword evidence="13" id="KW-0472">Membrane</keyword>
<feature type="coiled-coil region" evidence="17">
    <location>
        <begin position="962"/>
        <end position="992"/>
    </location>
</feature>
<evidence type="ECO:0000256" key="1">
    <source>
        <dbReference type="ARBA" id="ARBA00004123"/>
    </source>
</evidence>
<evidence type="ECO:0000256" key="18">
    <source>
        <dbReference type="SAM" id="MobiDB-lite"/>
    </source>
</evidence>
<dbReference type="PANTHER" id="PTHR24016:SF0">
    <property type="entry name" value="CONSERVED OLIGOMERIC GOLGI COMPLEX SUBUNIT 4"/>
    <property type="match status" value="1"/>
</dbReference>
<dbReference type="GO" id="GO:0005681">
    <property type="term" value="C:spliceosomal complex"/>
    <property type="evidence" value="ECO:0007669"/>
    <property type="project" value="UniProtKB-KW"/>
</dbReference>
<organism evidence="20 21">
    <name type="scientific">Pichia californica</name>
    <dbReference type="NCBI Taxonomy" id="460514"/>
    <lineage>
        <taxon>Eukaryota</taxon>
        <taxon>Fungi</taxon>
        <taxon>Dikarya</taxon>
        <taxon>Ascomycota</taxon>
        <taxon>Saccharomycotina</taxon>
        <taxon>Pichiomycetes</taxon>
        <taxon>Pichiales</taxon>
        <taxon>Pichiaceae</taxon>
        <taxon>Pichia</taxon>
    </lineage>
</organism>
<keyword evidence="11" id="KW-0653">Protein transport</keyword>
<evidence type="ECO:0000256" key="3">
    <source>
        <dbReference type="ARBA" id="ARBA00009215"/>
    </source>
</evidence>
<dbReference type="Pfam" id="PF08318">
    <property type="entry name" value="COG4_m"/>
    <property type="match status" value="1"/>
</dbReference>
<dbReference type="Gene3D" id="1.20.58.1970">
    <property type="match status" value="1"/>
</dbReference>
<keyword evidence="17" id="KW-0175">Coiled coil</keyword>
<evidence type="ECO:0000256" key="15">
    <source>
        <dbReference type="ARBA" id="ARBA00023242"/>
    </source>
</evidence>
<proteinExistence type="inferred from homology"/>
<evidence type="ECO:0000256" key="4">
    <source>
        <dbReference type="ARBA" id="ARBA00010028"/>
    </source>
</evidence>
<feature type="compositionally biased region" description="Basic and acidic residues" evidence="18">
    <location>
        <begin position="1052"/>
        <end position="1073"/>
    </location>
</feature>
<dbReference type="InterPro" id="IPR013260">
    <property type="entry name" value="mRNA_splic_SYF2"/>
</dbReference>
<evidence type="ECO:0000256" key="9">
    <source>
        <dbReference type="ARBA" id="ARBA00022664"/>
    </source>
</evidence>
<reference evidence="20" key="1">
    <citation type="submission" date="2020-11" db="EMBL/GenBank/DDBJ databases">
        <title>Kefir isolates.</title>
        <authorList>
            <person name="Marcisauskas S."/>
            <person name="Kim Y."/>
            <person name="Blasche S."/>
        </authorList>
    </citation>
    <scope>NUCLEOTIDE SEQUENCE</scope>
    <source>
        <strain evidence="20">Olga-1</strain>
    </source>
</reference>
<dbReference type="GO" id="GO:0000139">
    <property type="term" value="C:Golgi membrane"/>
    <property type="evidence" value="ECO:0007669"/>
    <property type="project" value="UniProtKB-SubCell"/>
</dbReference>
<evidence type="ECO:0000256" key="2">
    <source>
        <dbReference type="ARBA" id="ARBA00004395"/>
    </source>
</evidence>
<evidence type="ECO:0000256" key="10">
    <source>
        <dbReference type="ARBA" id="ARBA00022728"/>
    </source>
</evidence>
<protein>
    <recommendedName>
        <fullName evidence="7">Conserved oligomeric Golgi complex subunit 4</fullName>
    </recommendedName>
    <alternativeName>
        <fullName evidence="16">Component of oligomeric Golgi complex 4</fullName>
    </alternativeName>
    <alternativeName>
        <fullName evidence="5 6">Pre-mRNA-splicing factor SYF2</fullName>
    </alternativeName>
</protein>
<comment type="similarity">
    <text evidence="3">Belongs to the COG4 family.</text>
</comment>
<dbReference type="Proteomes" id="UP000697127">
    <property type="component" value="Unassembled WGS sequence"/>
</dbReference>
<dbReference type="GO" id="GO:0008380">
    <property type="term" value="P:RNA splicing"/>
    <property type="evidence" value="ECO:0007669"/>
    <property type="project" value="UniProtKB-KW"/>
</dbReference>
<feature type="domain" description="COG4 transport protein middle alpha-helical bundle" evidence="19">
    <location>
        <begin position="208"/>
        <end position="560"/>
    </location>
</feature>
<dbReference type="EMBL" id="PUHW01000002">
    <property type="protein sequence ID" value="KAG0691378.1"/>
    <property type="molecule type" value="Genomic_DNA"/>
</dbReference>
<comment type="subcellular location">
    <subcellularLocation>
        <location evidence="2">Golgi apparatus membrane</location>
        <topology evidence="2">Peripheral membrane protein</topology>
    </subcellularLocation>
    <subcellularLocation>
        <location evidence="1">Nucleus</location>
    </subcellularLocation>
</comment>
<accession>A0A9P6WRM8</accession>
<keyword evidence="9" id="KW-0507">mRNA processing</keyword>
<feature type="region of interest" description="Disordered" evidence="18">
    <location>
        <begin position="1052"/>
        <end position="1081"/>
    </location>
</feature>
<dbReference type="Pfam" id="PF20662">
    <property type="entry name" value="COG4_C"/>
    <property type="match status" value="1"/>
</dbReference>
<comment type="caution">
    <text evidence="20">The sequence shown here is derived from an EMBL/GenBank/DDBJ whole genome shotgun (WGS) entry which is preliminary data.</text>
</comment>
<gene>
    <name evidence="20" type="ORF">C6P40_001662</name>
</gene>
<evidence type="ECO:0000256" key="5">
    <source>
        <dbReference type="ARBA" id="ARBA00013557"/>
    </source>
</evidence>
<dbReference type="GO" id="GO:0015031">
    <property type="term" value="P:protein transport"/>
    <property type="evidence" value="ECO:0007669"/>
    <property type="project" value="UniProtKB-KW"/>
</dbReference>
<keyword evidence="8" id="KW-0813">Transport</keyword>
<evidence type="ECO:0000313" key="20">
    <source>
        <dbReference type="EMBL" id="KAG0691378.1"/>
    </source>
</evidence>
<evidence type="ECO:0000256" key="12">
    <source>
        <dbReference type="ARBA" id="ARBA00023034"/>
    </source>
</evidence>
<sequence length="1141" mass="130903">MPTVATTTAEDSKGEYIMRIDKDDSSLPLDQDEKIGYLVNQVQSIGSTLTTTGNIKQLSKLLNDINITQNNIDSTLQSYTTKKSFQHQSRIRSLEISRVELSTTLNHSRNLKSIMDGANSLSYKITEKVRLLDSEKGQLIKIKNYVDNVKTLKSELSRAHDAIERKDWLIASKSISIIRQLPQGLINDSYVEYKVPTSSLEDLPSDIVISWINELEKIFIEEFNNAAINRDVQKLTYYFQLFPLIGKDKIGLKCYSKFICGIISDQSRDIIRNAQNQDSKPEFYAQLLFRLYQTISSIVNQHSKVIRSYYGKEVVNSILSDIQMECDLQSNLIYETYSDSKHLDKYSMEIQQYGYPILIKEIYKNVAESEDEDEQEAEEETAVELIEISQVTDELSAMMNHWALYSKFFVVVWNEFSSENNNSNKNIFPTPLILSSFGIKVHDKIIRQFDLFCTYTVRRTLEKACTIESLGSLIPQFSVCLKFLTMVFKKIENSTTNALYTLIPEDPVISSLADDIIIVLNTILLEVLSTGELTTIKNMVSNIKRILINDFLNIIQQRLKSLSLKPTSNLLTKNTIQKIHQQQNPLSETFYNDSAISSPSRSSTPVGINASDIANTGSLFMRSLNAAISYTMNGEGDEDLTYLIGDDTDIKQYVIYLNTLAVMTTYLEKLMDSCMKSVKTNSLLIMDDQELATIRNSNDAKSSNMNTFFDMKIPSNESIQSRIEGLLKSIPSGFSERANITIDNNIKLIFERVIRARVIKLINGSIPDNYIVEIEEGQYYNIEKENSNTVNGSTTIDNSINDSNRISRFIKNWNSLIVPYATTLSTPVFNKLITKIVELAVVILENKIWQLEKKVSGIGAIKLEQDISTIIGELTKFNYGLRSNFIKVTQIIMVVGLDEEEDVSALEDIGDGIEWTLTPSERTKARRLRLEDRRDRIKLLQNARAKSVLENRKVVYDEAAGIKKVLIEKRKLQDLKDEEEIEEKEKEKEKGVKSINVSSFEYTAEEDEKWEEKQGRIKSHTQLNDSNKGELHNYRQLAERTYAKNIRDIEKKGRKKTNEEYEKDKEEYNKLKSEGLSSEQIRSKMTSKKTLDNYVKDVISWEKDVFNKRRKLTDEGKDGAIHEKNRQFNSKLDRHYRQFKK</sequence>
<dbReference type="InterPro" id="IPR013167">
    <property type="entry name" value="COG4_M"/>
</dbReference>
<evidence type="ECO:0000256" key="6">
    <source>
        <dbReference type="ARBA" id="ARBA00014745"/>
    </source>
</evidence>
<evidence type="ECO:0000256" key="8">
    <source>
        <dbReference type="ARBA" id="ARBA00022448"/>
    </source>
</evidence>
<name>A0A9P6WRM8_9ASCO</name>
<dbReference type="InterPro" id="IPR048682">
    <property type="entry name" value="COG4"/>
</dbReference>
<dbReference type="InterPro" id="IPR048680">
    <property type="entry name" value="COG4_N"/>
</dbReference>
<evidence type="ECO:0000256" key="7">
    <source>
        <dbReference type="ARBA" id="ARBA00020975"/>
    </source>
</evidence>
<evidence type="ECO:0000256" key="16">
    <source>
        <dbReference type="ARBA" id="ARBA00031340"/>
    </source>
</evidence>
<evidence type="ECO:0000256" key="17">
    <source>
        <dbReference type="SAM" id="Coils"/>
    </source>
</evidence>
<keyword evidence="15" id="KW-0539">Nucleus</keyword>
<dbReference type="PANTHER" id="PTHR24016">
    <property type="entry name" value="CONSERVED OLIGOMERIC GOLGI COMPLEX SUBUNIT 4"/>
    <property type="match status" value="1"/>
</dbReference>
<evidence type="ECO:0000313" key="21">
    <source>
        <dbReference type="Proteomes" id="UP000697127"/>
    </source>
</evidence>
<dbReference type="Pfam" id="PF20663">
    <property type="entry name" value="COG4_N"/>
    <property type="match status" value="1"/>
</dbReference>
<keyword evidence="21" id="KW-1185">Reference proteome</keyword>
<dbReference type="GO" id="GO:0006397">
    <property type="term" value="P:mRNA processing"/>
    <property type="evidence" value="ECO:0007669"/>
    <property type="project" value="UniProtKB-KW"/>
</dbReference>
<feature type="region of interest" description="Disordered" evidence="18">
    <location>
        <begin position="1113"/>
        <end position="1141"/>
    </location>
</feature>
<dbReference type="AlphaFoldDB" id="A0A9P6WRM8"/>
<dbReference type="InterPro" id="IPR048684">
    <property type="entry name" value="COG4_C"/>
</dbReference>
<evidence type="ECO:0000259" key="19">
    <source>
        <dbReference type="SMART" id="SM00762"/>
    </source>
</evidence>
<keyword evidence="14" id="KW-0508">mRNA splicing</keyword>